<keyword evidence="5" id="KW-0966">Cell projection</keyword>
<dbReference type="GO" id="GO:0035869">
    <property type="term" value="C:ciliary transition zone"/>
    <property type="evidence" value="ECO:0007669"/>
    <property type="project" value="TreeGrafter"/>
</dbReference>
<evidence type="ECO:0000256" key="6">
    <source>
        <dbReference type="SAM" id="Coils"/>
    </source>
</evidence>
<feature type="domain" description="C2" evidence="8">
    <location>
        <begin position="788"/>
        <end position="913"/>
    </location>
</feature>
<dbReference type="Gene3D" id="2.60.40.150">
    <property type="entry name" value="C2 domain"/>
    <property type="match status" value="3"/>
</dbReference>
<dbReference type="SUPFAM" id="SSF49562">
    <property type="entry name" value="C2 domain (Calcium/lipid-binding domain, CaLB)"/>
    <property type="match status" value="2"/>
</dbReference>
<feature type="coiled-coil region" evidence="6">
    <location>
        <begin position="501"/>
        <end position="584"/>
    </location>
</feature>
<name>A0A8T0FUQ4_ARGBR</name>
<dbReference type="InterPro" id="IPR000008">
    <property type="entry name" value="C2_dom"/>
</dbReference>
<reference evidence="9" key="2">
    <citation type="submission" date="2020-06" db="EMBL/GenBank/DDBJ databases">
        <authorList>
            <person name="Sheffer M."/>
        </authorList>
    </citation>
    <scope>NUCLEOTIDE SEQUENCE</scope>
</reference>
<dbReference type="Pfam" id="PF18111">
    <property type="entry name" value="RPGR1_C"/>
    <property type="match status" value="1"/>
</dbReference>
<evidence type="ECO:0000313" key="9">
    <source>
        <dbReference type="EMBL" id="KAF8794821.1"/>
    </source>
</evidence>
<protein>
    <submittedName>
        <fullName evidence="9">Protein fantom like protein</fullName>
    </submittedName>
</protein>
<sequence length="1204" mass="138464">MADDPDRDIFPIKEVKGGIASSTDLNPTEKHFSPEKRFGLHLSRADLEDQFYKFKEENWQLKKAAKKQEDELKRLATKMTRLLREKKSLELSYSPGHKRDLELEEMVEDLQDRIRQLEKTNTHLREKALVAKQQVIMQVRRPNPYSHIPPKVNSGNFKSGNSPYVSSINLRGKNIQNPSRKTASLPIPSYALGLLEEARTELSNLKMLVSNQRNEIEMYQQENEVIKQNMRMREIEFEEELNILKSQLTQKQRQHVQENLDLIRLHRELKQKNSKIIALQAQYNDIEEKMRILKLNHDHLVKDMDELSLHYKNEQKKNFELLGELKKAEITFSASSELQDRIKSLLKENDILRETNEKLLTSAFNVEKERSFNQLEQVFKEKISSLESTLEMQTKMKNSLEEELAKEKGNIISKEEAYNALKMQINEMKTYIEELETKVKLLKSENVDFDDLHEALRLLKLQKEGKLENRDKSSDTSHNAESEPSGKNGDSNNIEENNKISAEIENVIESKTAEIESLKSRLKVCETEHLETLHELDNVREMLSTQCNISKIAQDEIKLLAGKLEEHQKEYQTQLQEYSHLLDLRAARIQKLEKQLNDIAFGTSTFTATESNSKNETPSPVKLSKGENIFEIHIEQIKFTKVGFENLSSPNSKMFLTWNFYEFELQSTPVVPAERPIFNFTAQYTVEVDDYFLCYLHENVVILELNESLGVDFKNLAACQLSFTDIFTKPKGRMHATQKLIGTVKEKSIEFGTIDYWIHLKIPMEDSFKFFKERIKALKYIYTNKGVTTAAANLLKQPQETGPHINELHVKILRGINLKSRQRDMQPTTFCVYKFYDLPDQDTIIVPASNNPEFSAHHIFSLFIDPALGKYLMTENLYVYVFDDNDPDISAHIGRASIPLQALAQNKPIKGVFELEKEGVSGHGAIEVLIYWQFDYSPASEFFNTSGMKESLSYTPLQVTSSSSSDEGITAIHDPSMDVPLMTPPVPKPRKSIPSVQSSSDPVLKDSNKSNTDSSSNASPAHKEERQSAAPQPARRILPLSDQRNESLHGKSQDQEDNWSDVMSDTEKKAVYEETSDQEKQDLSYEDSDESESDDNFSMHSSKKEYDQVPTIVILVSHLQLKADAAVLQDPLIKLLYVEYRFLDYPLEELETPFSLPKKGEPEKIVYNFEKVLPLKLKDLERWNLLSKMFTSDSPDSSLISGFA</sequence>
<feature type="coiled-coil region" evidence="6">
    <location>
        <begin position="335"/>
        <end position="452"/>
    </location>
</feature>
<evidence type="ECO:0000256" key="2">
    <source>
        <dbReference type="ARBA" id="ARBA00006042"/>
    </source>
</evidence>
<evidence type="ECO:0000256" key="7">
    <source>
        <dbReference type="SAM" id="MobiDB-lite"/>
    </source>
</evidence>
<evidence type="ECO:0000256" key="1">
    <source>
        <dbReference type="ARBA" id="ARBA00004138"/>
    </source>
</evidence>
<feature type="compositionally biased region" description="Polar residues" evidence="7">
    <location>
        <begin position="958"/>
        <end position="967"/>
    </location>
</feature>
<evidence type="ECO:0000256" key="5">
    <source>
        <dbReference type="ARBA" id="ARBA00023273"/>
    </source>
</evidence>
<dbReference type="SMART" id="SM00239">
    <property type="entry name" value="C2"/>
    <property type="match status" value="1"/>
</dbReference>
<comment type="similarity">
    <text evidence="2">Belongs to the RPGRIP1 family.</text>
</comment>
<dbReference type="PROSITE" id="PS50004">
    <property type="entry name" value="C2"/>
    <property type="match status" value="1"/>
</dbReference>
<dbReference type="CDD" id="cd00030">
    <property type="entry name" value="C2"/>
    <property type="match status" value="1"/>
</dbReference>
<feature type="region of interest" description="Disordered" evidence="7">
    <location>
        <begin position="958"/>
        <end position="1102"/>
    </location>
</feature>
<dbReference type="EMBL" id="JABXBU010000002">
    <property type="protein sequence ID" value="KAF8794821.1"/>
    <property type="molecule type" value="Genomic_DNA"/>
</dbReference>
<evidence type="ECO:0000256" key="4">
    <source>
        <dbReference type="ARBA" id="ARBA00023069"/>
    </source>
</evidence>
<feature type="coiled-coil region" evidence="6">
    <location>
        <begin position="58"/>
        <end position="134"/>
    </location>
</feature>
<evidence type="ECO:0000256" key="3">
    <source>
        <dbReference type="ARBA" id="ARBA00023054"/>
    </source>
</evidence>
<keyword evidence="4" id="KW-0969">Cilium</keyword>
<dbReference type="GO" id="GO:0005856">
    <property type="term" value="C:cytoskeleton"/>
    <property type="evidence" value="ECO:0007669"/>
    <property type="project" value="UniProtKB-ARBA"/>
</dbReference>
<dbReference type="PANTHER" id="PTHR14240:SF1">
    <property type="entry name" value="PROTEIN FANTOM-RELATED"/>
    <property type="match status" value="1"/>
</dbReference>
<organism evidence="9 10">
    <name type="scientific">Argiope bruennichi</name>
    <name type="common">Wasp spider</name>
    <name type="synonym">Aranea bruennichi</name>
    <dbReference type="NCBI Taxonomy" id="94029"/>
    <lineage>
        <taxon>Eukaryota</taxon>
        <taxon>Metazoa</taxon>
        <taxon>Ecdysozoa</taxon>
        <taxon>Arthropoda</taxon>
        <taxon>Chelicerata</taxon>
        <taxon>Arachnida</taxon>
        <taxon>Araneae</taxon>
        <taxon>Araneomorphae</taxon>
        <taxon>Entelegynae</taxon>
        <taxon>Araneoidea</taxon>
        <taxon>Araneidae</taxon>
        <taxon>Argiope</taxon>
    </lineage>
</organism>
<dbReference type="InterPro" id="IPR021656">
    <property type="entry name" value="C2-C2_1"/>
</dbReference>
<dbReference type="InterPro" id="IPR031139">
    <property type="entry name" value="RPGRIP1_fam"/>
</dbReference>
<dbReference type="AlphaFoldDB" id="A0A8T0FUQ4"/>
<evidence type="ECO:0000259" key="8">
    <source>
        <dbReference type="PROSITE" id="PS50004"/>
    </source>
</evidence>
<dbReference type="InterPro" id="IPR035892">
    <property type="entry name" value="C2_domain_sf"/>
</dbReference>
<feature type="compositionally biased region" description="Low complexity" evidence="7">
    <location>
        <begin position="1009"/>
        <end position="1019"/>
    </location>
</feature>
<evidence type="ECO:0000313" key="10">
    <source>
        <dbReference type="Proteomes" id="UP000807504"/>
    </source>
</evidence>
<feature type="compositionally biased region" description="Basic and acidic residues" evidence="7">
    <location>
        <begin position="1043"/>
        <end position="1054"/>
    </location>
</feature>
<keyword evidence="10" id="KW-1185">Reference proteome</keyword>
<dbReference type="PANTHER" id="PTHR14240">
    <property type="entry name" value="RETINITIS PIGMENTOSA GTPASE REGULATOR-INTERACTING PROTEIN"/>
    <property type="match status" value="1"/>
</dbReference>
<dbReference type="Pfam" id="PF00168">
    <property type="entry name" value="C2"/>
    <property type="match status" value="1"/>
</dbReference>
<keyword evidence="3 6" id="KW-0175">Coiled coil</keyword>
<comment type="subcellular location">
    <subcellularLocation>
        <location evidence="1">Cell projection</location>
        <location evidence="1">Cilium</location>
    </subcellularLocation>
</comment>
<dbReference type="Pfam" id="PF11618">
    <property type="entry name" value="C2-C2_1"/>
    <property type="match status" value="1"/>
</dbReference>
<dbReference type="InterPro" id="IPR041091">
    <property type="entry name" value="RPGRIP1_C"/>
</dbReference>
<gene>
    <name evidence="9" type="ORF">HNY73_002748</name>
</gene>
<dbReference type="Proteomes" id="UP000807504">
    <property type="component" value="Unassembled WGS sequence"/>
</dbReference>
<proteinExistence type="inferred from homology"/>
<reference evidence="9" key="1">
    <citation type="journal article" date="2020" name="bioRxiv">
        <title>Chromosome-level reference genome of the European wasp spider Argiope bruennichi: a resource for studies on range expansion and evolutionary adaptation.</title>
        <authorList>
            <person name="Sheffer M.M."/>
            <person name="Hoppe A."/>
            <person name="Krehenwinkel H."/>
            <person name="Uhl G."/>
            <person name="Kuss A.W."/>
            <person name="Jensen L."/>
            <person name="Jensen C."/>
            <person name="Gillespie R.G."/>
            <person name="Hoff K.J."/>
            <person name="Prost S."/>
        </authorList>
    </citation>
    <scope>NUCLEOTIDE SEQUENCE</scope>
</reference>
<accession>A0A8T0FUQ4</accession>
<comment type="caution">
    <text evidence="9">The sequence shown here is derived from an EMBL/GenBank/DDBJ whole genome shotgun (WGS) entry which is preliminary data.</text>
</comment>
<feature type="compositionally biased region" description="Basic and acidic residues" evidence="7">
    <location>
        <begin position="1065"/>
        <end position="1083"/>
    </location>
</feature>
<feature type="coiled-coil region" evidence="6">
    <location>
        <begin position="195"/>
        <end position="296"/>
    </location>
</feature>
<feature type="region of interest" description="Disordered" evidence="7">
    <location>
        <begin position="466"/>
        <end position="494"/>
    </location>
</feature>
<dbReference type="GO" id="GO:1905515">
    <property type="term" value="P:non-motile cilium assembly"/>
    <property type="evidence" value="ECO:0007669"/>
    <property type="project" value="TreeGrafter"/>
</dbReference>
<feature type="compositionally biased region" description="Acidic residues" evidence="7">
    <location>
        <begin position="1084"/>
        <end position="1095"/>
    </location>
</feature>
<feature type="compositionally biased region" description="Basic and acidic residues" evidence="7">
    <location>
        <begin position="466"/>
        <end position="481"/>
    </location>
</feature>